<evidence type="ECO:0000313" key="2">
    <source>
        <dbReference type="EMBL" id="OUD14665.1"/>
    </source>
</evidence>
<feature type="domain" description="Retropepsin-like aspartic endopeptidase" evidence="1">
    <location>
        <begin position="9"/>
        <end position="142"/>
    </location>
</feature>
<keyword evidence="3" id="KW-1185">Reference proteome</keyword>
<name>A0A251X9Q0_9GAMM</name>
<dbReference type="Gene3D" id="2.40.70.10">
    <property type="entry name" value="Acid Proteases"/>
    <property type="match status" value="1"/>
</dbReference>
<dbReference type="SUPFAM" id="SSF50630">
    <property type="entry name" value="Acid proteases"/>
    <property type="match status" value="1"/>
</dbReference>
<dbReference type="PANTHER" id="PTHR38037:SF1">
    <property type="entry name" value="ATP-DEPENDENT ZINC PROTEASE DOMAIN-CONTAINING PROTEIN-RELATED"/>
    <property type="match status" value="1"/>
</dbReference>
<comment type="caution">
    <text evidence="2">The sequence shown here is derived from an EMBL/GenBank/DDBJ whole genome shotgun (WGS) entry which is preliminary data.</text>
</comment>
<sequence length="149" mass="17156">MQKIEPLTIGWREWLALPELGIVALKAKVDTGARTSALHAYQLETFQRQQQHWVRFYVHLSKHPPYPHVCCEAQIIDQRVVSDSGGHREQRYVICTPVRLAGHEWPIEITLTNRDTMRFPMLLGRTAMPEGLFINPTASYLLARPVKKS</sequence>
<reference evidence="2 3" key="1">
    <citation type="submission" date="2016-12" db="EMBL/GenBank/DDBJ databases">
        <title>Thioflexothrix psekupsii D3 genome sequencing and assembly.</title>
        <authorList>
            <person name="Fomenkov A."/>
            <person name="Vincze T."/>
            <person name="Grabovich M."/>
            <person name="Anton B.P."/>
            <person name="Dubinina G."/>
            <person name="Orlova M."/>
            <person name="Belousova E."/>
            <person name="Roberts R.J."/>
        </authorList>
    </citation>
    <scope>NUCLEOTIDE SEQUENCE [LARGE SCALE GENOMIC DNA]</scope>
    <source>
        <strain evidence="2">D3</strain>
    </source>
</reference>
<dbReference type="PANTHER" id="PTHR38037">
    <property type="entry name" value="ZN_PROTEASE DOMAIN-CONTAINING PROTEIN"/>
    <property type="match status" value="1"/>
</dbReference>
<dbReference type="InterPro" id="IPR021109">
    <property type="entry name" value="Peptidase_aspartic_dom_sf"/>
</dbReference>
<proteinExistence type="predicted"/>
<dbReference type="EMBL" id="MSLT01000012">
    <property type="protein sequence ID" value="OUD14665.1"/>
    <property type="molecule type" value="Genomic_DNA"/>
</dbReference>
<accession>A0A251X9Q0</accession>
<protein>
    <submittedName>
        <fullName evidence="2">Ribosomal protein S6 modification protein</fullName>
    </submittedName>
</protein>
<dbReference type="InterPro" id="IPR008503">
    <property type="entry name" value="Asp_endopeptidase"/>
</dbReference>
<evidence type="ECO:0000313" key="3">
    <source>
        <dbReference type="Proteomes" id="UP000194798"/>
    </source>
</evidence>
<organism evidence="2 3">
    <name type="scientific">Thioflexithrix psekupsensis</name>
    <dbReference type="NCBI Taxonomy" id="1570016"/>
    <lineage>
        <taxon>Bacteria</taxon>
        <taxon>Pseudomonadati</taxon>
        <taxon>Pseudomonadota</taxon>
        <taxon>Gammaproteobacteria</taxon>
        <taxon>Thiotrichales</taxon>
        <taxon>Thioflexithrix</taxon>
    </lineage>
</organism>
<dbReference type="Pfam" id="PF05618">
    <property type="entry name" value="Zn_protease"/>
    <property type="match status" value="1"/>
</dbReference>
<dbReference type="Proteomes" id="UP000194798">
    <property type="component" value="Unassembled WGS sequence"/>
</dbReference>
<evidence type="ECO:0000259" key="1">
    <source>
        <dbReference type="Pfam" id="PF05618"/>
    </source>
</evidence>
<dbReference type="AlphaFoldDB" id="A0A251X9Q0"/>
<gene>
    <name evidence="2" type="ORF">TPSD3_08390</name>
</gene>